<dbReference type="RefSeq" id="WP_176278200.1">
    <property type="nucleotide sequence ID" value="NZ_JABWMH010000001.1"/>
</dbReference>
<evidence type="ECO:0000313" key="3">
    <source>
        <dbReference type="Proteomes" id="UP000652427"/>
    </source>
</evidence>
<dbReference type="Gene3D" id="3.40.50.1820">
    <property type="entry name" value="alpha/beta hydrolase"/>
    <property type="match status" value="1"/>
</dbReference>
<dbReference type="SMART" id="SM00421">
    <property type="entry name" value="HTH_LUXR"/>
    <property type="match status" value="1"/>
</dbReference>
<organism evidence="2 3">
    <name type="scientific">Parasphingorhabdus flavimaris</name>
    <dbReference type="NCBI Taxonomy" id="266812"/>
    <lineage>
        <taxon>Bacteria</taxon>
        <taxon>Pseudomonadati</taxon>
        <taxon>Pseudomonadota</taxon>
        <taxon>Alphaproteobacteria</taxon>
        <taxon>Sphingomonadales</taxon>
        <taxon>Sphingomonadaceae</taxon>
        <taxon>Parasphingorhabdus</taxon>
    </lineage>
</organism>
<feature type="domain" description="HTH luxR-type" evidence="1">
    <location>
        <begin position="184"/>
        <end position="241"/>
    </location>
</feature>
<dbReference type="InterPro" id="IPR036388">
    <property type="entry name" value="WH-like_DNA-bd_sf"/>
</dbReference>
<protein>
    <submittedName>
        <fullName evidence="2">Alpha/beta hydrolase</fullName>
    </submittedName>
</protein>
<proteinExistence type="predicted"/>
<accession>A0ABX2MYY9</accession>
<reference evidence="2 3" key="1">
    <citation type="submission" date="2020-06" db="EMBL/GenBank/DDBJ databases">
        <authorList>
            <person name="Kim S.-J."/>
            <person name="Park S.-J."/>
        </authorList>
    </citation>
    <scope>NUCLEOTIDE SEQUENCE [LARGE SCALE GENOMIC DNA]</scope>
    <source>
        <strain evidence="2 3">SW-151</strain>
    </source>
</reference>
<evidence type="ECO:0000259" key="1">
    <source>
        <dbReference type="SMART" id="SM00421"/>
    </source>
</evidence>
<dbReference type="SUPFAM" id="SSF53474">
    <property type="entry name" value="alpha/beta-Hydrolases"/>
    <property type="match status" value="1"/>
</dbReference>
<keyword evidence="3" id="KW-1185">Reference proteome</keyword>
<keyword evidence="2" id="KW-0378">Hydrolase</keyword>
<gene>
    <name evidence="2" type="ORF">HUO14_01975</name>
</gene>
<dbReference type="SUPFAM" id="SSF46894">
    <property type="entry name" value="C-terminal effector domain of the bipartite response regulators"/>
    <property type="match status" value="1"/>
</dbReference>
<dbReference type="GO" id="GO:0016787">
    <property type="term" value="F:hydrolase activity"/>
    <property type="evidence" value="ECO:0007669"/>
    <property type="project" value="UniProtKB-KW"/>
</dbReference>
<dbReference type="Proteomes" id="UP000652427">
    <property type="component" value="Unassembled WGS sequence"/>
</dbReference>
<dbReference type="InterPro" id="IPR016032">
    <property type="entry name" value="Sig_transdc_resp-reg_C-effctor"/>
</dbReference>
<dbReference type="InterPro" id="IPR000792">
    <property type="entry name" value="Tscrpt_reg_LuxR_C"/>
</dbReference>
<dbReference type="InterPro" id="IPR029058">
    <property type="entry name" value="AB_hydrolase_fold"/>
</dbReference>
<comment type="caution">
    <text evidence="2">The sequence shown here is derived from an EMBL/GenBank/DDBJ whole genome shotgun (WGS) entry which is preliminary data.</text>
</comment>
<dbReference type="Gene3D" id="1.10.10.10">
    <property type="entry name" value="Winged helix-like DNA-binding domain superfamily/Winged helix DNA-binding domain"/>
    <property type="match status" value="1"/>
</dbReference>
<dbReference type="EMBL" id="JABWMH010000001">
    <property type="protein sequence ID" value="NVD26670.1"/>
    <property type="molecule type" value="Genomic_DNA"/>
</dbReference>
<name>A0ABX2MYY9_9SPHN</name>
<sequence length="553" mass="60915">MPNDSLDPLIRDAYAIAAEPERLMKLLTLLEKPGAENEQDLQPHFANVTELLTEIDPSVGDDFSTYARDLEGTNGLLAQPHLSLSTSMTVLNVDEEIFKSADLNGGRSAPDWLFGVDGEAYAQVKKLLKDRSVGPAIVRLYTDRDDDRGVLFAAQLSGDSNAELDFRVMRLRWNDVIGNAFARSLELTATEEQLAEHLVNGLSVMEFAAQRKRAIGTARNQLKALLRKLGIGSQTELISLYAGFSSAFATAESLEQQLPSSRSSHKLTLPDGGDLPFEVYGDPDGKPVLYLHATIDGAYLTTRQQDAAAQQGLRVIAPWLPFYAGSKMESSGLAVVDEFVERLVYLLDQLEIASCSVVSARVAAPYGMAAIRSHPKRFCGLVMAGTILPAGDDNDFSHLAMGYRAPLRLARIAPSFVRLYFAAISTMVRRGKSMAYFRSIYGESDADMKTLNRADVADLMQRSMKRTFEDGYESTAQQAILTASDWSKWCRELEVPVTVISGDEDRLAPPDMVRKFCDRYGFRLIGPLEDVGSLAIQQVPHQVFEEAAKIPLD</sequence>
<evidence type="ECO:0000313" key="2">
    <source>
        <dbReference type="EMBL" id="NVD26670.1"/>
    </source>
</evidence>